<dbReference type="GO" id="GO:0005737">
    <property type="term" value="C:cytoplasm"/>
    <property type="evidence" value="ECO:0007669"/>
    <property type="project" value="TreeGrafter"/>
</dbReference>
<dbReference type="GO" id="GO:0006189">
    <property type="term" value="P:'de novo' IMP biosynthetic process"/>
    <property type="evidence" value="ECO:0007669"/>
    <property type="project" value="TreeGrafter"/>
</dbReference>
<comment type="pathway">
    <text evidence="1">Purine metabolism; IMP biosynthesis via de novo pathway; N(2)-formyl-N(1)-(5-phospho-D-ribosyl)glycinamide from N(1)-(5-phospho-D-ribosyl)glycinamide (10-formyl THF route): step 1/1.</text>
</comment>
<dbReference type="EMBL" id="FORQ01000004">
    <property type="protein sequence ID" value="SFJ09392.1"/>
    <property type="molecule type" value="Genomic_DNA"/>
</dbReference>
<keyword evidence="7" id="KW-1185">Reference proteome</keyword>
<evidence type="ECO:0000313" key="7">
    <source>
        <dbReference type="Proteomes" id="UP000242560"/>
    </source>
</evidence>
<dbReference type="GO" id="GO:0004644">
    <property type="term" value="F:phosphoribosylglycinamide formyltransferase activity"/>
    <property type="evidence" value="ECO:0007669"/>
    <property type="project" value="UniProtKB-EC"/>
</dbReference>
<dbReference type="InterPro" id="IPR002376">
    <property type="entry name" value="Formyl_transf_N"/>
</dbReference>
<dbReference type="EC" id="2.1.2.2" evidence="2"/>
<dbReference type="SUPFAM" id="SSF53328">
    <property type="entry name" value="Formyltransferase"/>
    <property type="match status" value="1"/>
</dbReference>
<dbReference type="PANTHER" id="PTHR43369">
    <property type="entry name" value="PHOSPHORIBOSYLGLYCINAMIDE FORMYLTRANSFERASE"/>
    <property type="match status" value="1"/>
</dbReference>
<evidence type="ECO:0000256" key="2">
    <source>
        <dbReference type="ARBA" id="ARBA00012254"/>
    </source>
</evidence>
<feature type="domain" description="Formyl transferase N-terminal" evidence="5">
    <location>
        <begin position="100"/>
        <end position="196"/>
    </location>
</feature>
<reference evidence="7" key="1">
    <citation type="submission" date="2016-10" db="EMBL/GenBank/DDBJ databases">
        <authorList>
            <person name="Varghese N."/>
            <person name="Submissions S."/>
        </authorList>
    </citation>
    <scope>NUCLEOTIDE SEQUENCE [LARGE SCALE GENOMIC DNA]</scope>
    <source>
        <strain evidence="7">DSM 22251</strain>
    </source>
</reference>
<dbReference type="Proteomes" id="UP000242560">
    <property type="component" value="Unassembled WGS sequence"/>
</dbReference>
<accession>A0A1I3NJP9</accession>
<name>A0A1I3NJP9_9FLAO</name>
<keyword evidence="3 6" id="KW-0808">Transferase</keyword>
<protein>
    <recommendedName>
        <fullName evidence="2">phosphoribosylglycinamide formyltransferase 1</fullName>
        <ecNumber evidence="2">2.1.2.2</ecNumber>
    </recommendedName>
</protein>
<dbReference type="Pfam" id="PF00551">
    <property type="entry name" value="Formyl_trans_N"/>
    <property type="match status" value="1"/>
</dbReference>
<evidence type="ECO:0000256" key="1">
    <source>
        <dbReference type="ARBA" id="ARBA00005054"/>
    </source>
</evidence>
<dbReference type="Gene3D" id="3.40.50.170">
    <property type="entry name" value="Formyl transferase, N-terminal domain"/>
    <property type="match status" value="1"/>
</dbReference>
<keyword evidence="4" id="KW-0658">Purine biosynthesis</keyword>
<dbReference type="AlphaFoldDB" id="A0A1I3NJP9"/>
<evidence type="ECO:0000256" key="4">
    <source>
        <dbReference type="ARBA" id="ARBA00022755"/>
    </source>
</evidence>
<dbReference type="InterPro" id="IPR036477">
    <property type="entry name" value="Formyl_transf_N_sf"/>
</dbReference>
<evidence type="ECO:0000313" key="6">
    <source>
        <dbReference type="EMBL" id="SFJ09392.1"/>
    </source>
</evidence>
<organism evidence="6 7">
    <name type="scientific">Kaistella treverensis</name>
    <dbReference type="NCBI Taxonomy" id="631455"/>
    <lineage>
        <taxon>Bacteria</taxon>
        <taxon>Pseudomonadati</taxon>
        <taxon>Bacteroidota</taxon>
        <taxon>Flavobacteriia</taxon>
        <taxon>Flavobacteriales</taxon>
        <taxon>Weeksellaceae</taxon>
        <taxon>Chryseobacterium group</taxon>
        <taxon>Kaistella</taxon>
    </lineage>
</organism>
<dbReference type="PANTHER" id="PTHR43369:SF2">
    <property type="entry name" value="PHOSPHORIBOSYLGLYCINAMIDE FORMYLTRANSFERASE"/>
    <property type="match status" value="1"/>
</dbReference>
<proteinExistence type="predicted"/>
<gene>
    <name evidence="6" type="ORF">SAMN05421638_2126</name>
</gene>
<evidence type="ECO:0000256" key="3">
    <source>
        <dbReference type="ARBA" id="ARBA00022679"/>
    </source>
</evidence>
<dbReference type="CDD" id="cd08653">
    <property type="entry name" value="FMT_core_like_3"/>
    <property type="match status" value="1"/>
</dbReference>
<dbReference type="RefSeq" id="WP_089820276.1">
    <property type="nucleotide sequence ID" value="NZ_FORQ01000004.1"/>
</dbReference>
<evidence type="ECO:0000259" key="5">
    <source>
        <dbReference type="Pfam" id="PF00551"/>
    </source>
</evidence>
<sequence length="255" mass="28952">MKIVVLCGQGDSSRYFYHAMAGDFEISKVIMEEPVPKSVLIRNRIKRLGLLTVIDQLLFQTIVTRVLKFVYAGRLRELKKVYRLNDALIPENVLISVPSVNDAATLSILRELQPDIVIVNGTRIISRKVLRILKNAKVVNTHLGITPEYRGVHGAYWALANADEEHCGVTVHEVDSGIDTGKIYRQKKIEVDRNKDSFITYPLHQYFIGIGLLKEVIADLNSGKSETFSKVSPDSKLYYHPGFTYYIKNFLKGRK</sequence>